<reference evidence="5 6" key="1">
    <citation type="submission" date="2024-03" db="EMBL/GenBank/DDBJ databases">
        <title>Human intestinal bacterial collection.</title>
        <authorList>
            <person name="Pauvert C."/>
            <person name="Hitch T.C.A."/>
            <person name="Clavel T."/>
        </authorList>
    </citation>
    <scope>NUCLEOTIDE SEQUENCE [LARGE SCALE GENOMIC DNA]</scope>
    <source>
        <strain evidence="5 6">CLA-SR-H021</strain>
    </source>
</reference>
<gene>
    <name evidence="5" type="ORF">WMQ36_07760</name>
</gene>
<evidence type="ECO:0000256" key="4">
    <source>
        <dbReference type="ARBA" id="ARBA00023295"/>
    </source>
</evidence>
<keyword evidence="6" id="KW-1185">Reference proteome</keyword>
<protein>
    <submittedName>
        <fullName evidence="5">Glycoside hydrolase family 43 protein</fullName>
    </submittedName>
</protein>
<evidence type="ECO:0000256" key="2">
    <source>
        <dbReference type="ARBA" id="ARBA00022729"/>
    </source>
</evidence>
<dbReference type="Gene3D" id="2.60.120.560">
    <property type="entry name" value="Exo-inulinase, domain 1"/>
    <property type="match status" value="1"/>
</dbReference>
<evidence type="ECO:0000256" key="1">
    <source>
        <dbReference type="ARBA" id="ARBA00009865"/>
    </source>
</evidence>
<dbReference type="InterPro" id="IPR006710">
    <property type="entry name" value="Glyco_hydro_43"/>
</dbReference>
<name>A0ABV1D392_9FIRM</name>
<keyword evidence="2" id="KW-0732">Signal</keyword>
<dbReference type="RefSeq" id="WP_050927257.1">
    <property type="nucleotide sequence ID" value="NZ_JBBMFM010000020.1"/>
</dbReference>
<evidence type="ECO:0000313" key="5">
    <source>
        <dbReference type="EMBL" id="MEQ2424865.1"/>
    </source>
</evidence>
<dbReference type="PANTHER" id="PTHR43817">
    <property type="entry name" value="GLYCOSYL HYDROLASE"/>
    <property type="match status" value="1"/>
</dbReference>
<dbReference type="Gene3D" id="2.115.10.20">
    <property type="entry name" value="Glycosyl hydrolase domain, family 43"/>
    <property type="match status" value="1"/>
</dbReference>
<comment type="caution">
    <text evidence="5">The sequence shown here is derived from an EMBL/GenBank/DDBJ whole genome shotgun (WGS) entry which is preliminary data.</text>
</comment>
<dbReference type="SUPFAM" id="SSF75005">
    <property type="entry name" value="Arabinanase/levansucrase/invertase"/>
    <property type="match status" value="1"/>
</dbReference>
<comment type="similarity">
    <text evidence="1">Belongs to the glycosyl hydrolase 43 family.</text>
</comment>
<dbReference type="EMBL" id="JBBMFM010000020">
    <property type="protein sequence ID" value="MEQ2424865.1"/>
    <property type="molecule type" value="Genomic_DNA"/>
</dbReference>
<evidence type="ECO:0000256" key="3">
    <source>
        <dbReference type="ARBA" id="ARBA00022801"/>
    </source>
</evidence>
<dbReference type="Proteomes" id="UP001454086">
    <property type="component" value="Unassembled WGS sequence"/>
</dbReference>
<keyword evidence="4" id="KW-0326">Glycosidase</keyword>
<dbReference type="InterPro" id="IPR023296">
    <property type="entry name" value="Glyco_hydro_beta-prop_sf"/>
</dbReference>
<accession>A0ABV1D392</accession>
<evidence type="ECO:0000313" key="6">
    <source>
        <dbReference type="Proteomes" id="UP001454086"/>
    </source>
</evidence>
<dbReference type="PANTHER" id="PTHR43817:SF1">
    <property type="entry name" value="HYDROLASE, FAMILY 43, PUTATIVE (AFU_ORTHOLOGUE AFUA_3G01660)-RELATED"/>
    <property type="match status" value="1"/>
</dbReference>
<dbReference type="GO" id="GO:0016787">
    <property type="term" value="F:hydrolase activity"/>
    <property type="evidence" value="ECO:0007669"/>
    <property type="project" value="UniProtKB-KW"/>
</dbReference>
<sequence length="626" mass="71275">MNDFMPVTGSSTYCNPVPFSDGKIHTNPDPFILRWCGLYYCYASDEHGAKVSVSEDLVHWEDRGYAIREQGYHHYWAPSVIYLNGTFYMYYSNIPMEETDCHEQHLKVAKADDPLGPFVWEKTFFDHFSIDSHPVMWGGKMYMFYSVNDWFGTEDKVAGTCILLDGMRTPYEFSGHPRPVVAPGIRKEIFEENRFGDGRDWYTIEGACTVSHNGKTWLLYSANAYEHEDYFVGTSVADEKAVFHEMEWHKYPDPYTWCPLLKRNELVEGTGHNTVTKAPNLVDDWIVYHGRDAADELVLGTEQRNMRIDPLYFNGSHMLCFGPSMWEKSSPLAPHIMVREQEVKEIFWAGESRLVYRMECWIKAGRSHSGARYGIYLDYRDERNYVEARLHSGQRKLTLLECFDGAVAELADWELPVDFDYKVPHLLLVQRNFNSFDLWMDEQPAITAHTCCMGMCMGMGGVDDKAGNVECAAGKIGVVPYFTQVTVSSMAVTGHARLEGRQLQKMTAFYGFSHGTASGSGLSFGTGKAVLAEKPWDENHTEEFEFAVDGEQPSIQIMRGNTVLGEKSIQTGCGGQKQFSLYHAVFRNQEWILLDGEPISPLQKGGDAFTIQIQGLKITRYSYTKI</sequence>
<dbReference type="Pfam" id="PF04616">
    <property type="entry name" value="Glyco_hydro_43"/>
    <property type="match status" value="1"/>
</dbReference>
<proteinExistence type="inferred from homology"/>
<organism evidence="5 6">
    <name type="scientific">Enterocloster hominis</name>
    <name type="common">ex Hitch et al. 2024</name>
    <dbReference type="NCBI Taxonomy" id="1917870"/>
    <lineage>
        <taxon>Bacteria</taxon>
        <taxon>Bacillati</taxon>
        <taxon>Bacillota</taxon>
        <taxon>Clostridia</taxon>
        <taxon>Lachnospirales</taxon>
        <taxon>Lachnospiraceae</taxon>
        <taxon>Enterocloster</taxon>
    </lineage>
</organism>
<keyword evidence="3 5" id="KW-0378">Hydrolase</keyword>
<dbReference type="CDD" id="cd08991">
    <property type="entry name" value="GH43_HoAraf43-like"/>
    <property type="match status" value="1"/>
</dbReference>